<evidence type="ECO:0000313" key="2">
    <source>
        <dbReference type="EMBL" id="GAB0056152.1"/>
    </source>
</evidence>
<dbReference type="InterPro" id="IPR008333">
    <property type="entry name" value="Cbr1-like_FAD-bd_dom"/>
</dbReference>
<dbReference type="InterPro" id="IPR017938">
    <property type="entry name" value="Riboflavin_synthase-like_b-brl"/>
</dbReference>
<dbReference type="RefSeq" id="WP_420903868.1">
    <property type="nucleotide sequence ID" value="NZ_BAAFGK010000002.1"/>
</dbReference>
<dbReference type="PRINTS" id="PR00410">
    <property type="entry name" value="PHEHYDRXLASE"/>
</dbReference>
<dbReference type="PROSITE" id="PS51384">
    <property type="entry name" value="FAD_FR"/>
    <property type="match status" value="1"/>
</dbReference>
<dbReference type="InterPro" id="IPR012165">
    <property type="entry name" value="Cyt_c3_hydrogenase_gsu"/>
</dbReference>
<comment type="caution">
    <text evidence="2">The sequence shown here is derived from an EMBL/GenBank/DDBJ whole genome shotgun (WGS) entry which is preliminary data.</text>
</comment>
<dbReference type="Pfam" id="PF10418">
    <property type="entry name" value="DHODB_Fe-S_bind"/>
    <property type="match status" value="1"/>
</dbReference>
<feature type="domain" description="FAD-binding FR-type" evidence="1">
    <location>
        <begin position="10"/>
        <end position="105"/>
    </location>
</feature>
<dbReference type="InterPro" id="IPR050353">
    <property type="entry name" value="PyrK_electron_transfer"/>
</dbReference>
<evidence type="ECO:0000259" key="1">
    <source>
        <dbReference type="PROSITE" id="PS51384"/>
    </source>
</evidence>
<dbReference type="Proteomes" id="UP001628193">
    <property type="component" value="Unassembled WGS sequence"/>
</dbReference>
<dbReference type="InterPro" id="IPR017927">
    <property type="entry name" value="FAD-bd_FR_type"/>
</dbReference>
<dbReference type="Pfam" id="PF00175">
    <property type="entry name" value="NAD_binding_1"/>
    <property type="match status" value="1"/>
</dbReference>
<name>A0ABQ0C5I4_9PROT</name>
<gene>
    <name evidence="2" type="primary">hydG</name>
    <name evidence="2" type="ORF">SIID45300_00457</name>
</gene>
<reference evidence="2 3" key="2">
    <citation type="submission" date="2024-09" db="EMBL/GenBank/DDBJ databases">
        <title>Draft genome sequence of Candidatus Magnetaquicoccaceae bacterium FCR-1.</title>
        <authorList>
            <person name="Shimoshige H."/>
            <person name="Shimamura S."/>
            <person name="Taoka A."/>
            <person name="Kobayashi H."/>
            <person name="Maekawa T."/>
        </authorList>
    </citation>
    <scope>NUCLEOTIDE SEQUENCE [LARGE SCALE GENOMIC DNA]</scope>
    <source>
        <strain evidence="2 3">FCR-1</strain>
    </source>
</reference>
<dbReference type="InterPro" id="IPR039261">
    <property type="entry name" value="FNR_nucleotide-bd"/>
</dbReference>
<protein>
    <submittedName>
        <fullName evidence="2">Sulfhydrogenase subunit gamma</fullName>
    </submittedName>
</protein>
<sequence length="281" mass="31007">MTTTFDPTLYLPQLARIREIIPMTAREKFFRLELQKPLNHRPGQFVMLSLLGVGEAPISITCGPRDDTTLEMVIRDAGSLTHALHATKPGQTLGVRGPFGSGFDLDELRGKAIVCIVGGLGLVPMRALIQAVLAQLDAFPSLTIISGCRSPAEELFRDEMRALERLGDSNGKIRVIRLVDRTDHLPWDGRVGLVTAPIAEVPLDPENTRVALCGPPVMYKFAIMELKSRGIPDAHIFVDLERRMKCGVGKCGHCQINQVYCCQEGPVFRFDRIAQLPEALL</sequence>
<dbReference type="CDD" id="cd06221">
    <property type="entry name" value="sulfite_reductase_like"/>
    <property type="match status" value="1"/>
</dbReference>
<reference evidence="2 3" key="1">
    <citation type="submission" date="2024-05" db="EMBL/GenBank/DDBJ databases">
        <authorList>
            <consortium name="Candidatus Magnetaquicoccaceae bacterium FCR-1 genome sequencing consortium"/>
            <person name="Shimoshige H."/>
            <person name="Shimamura S."/>
            <person name="Taoka A."/>
            <person name="Kobayashi H."/>
            <person name="Maekawa T."/>
        </authorList>
    </citation>
    <scope>NUCLEOTIDE SEQUENCE [LARGE SCALE GENOMIC DNA]</scope>
    <source>
        <strain evidence="2 3">FCR-1</strain>
    </source>
</reference>
<proteinExistence type="predicted"/>
<dbReference type="InterPro" id="IPR001433">
    <property type="entry name" value="OxRdtase_FAD/NAD-bd"/>
</dbReference>
<dbReference type="Gene3D" id="2.40.30.10">
    <property type="entry name" value="Translation factors"/>
    <property type="match status" value="1"/>
</dbReference>
<dbReference type="Gene3D" id="3.40.50.80">
    <property type="entry name" value="Nucleotide-binding domain of ferredoxin-NADP reductase (FNR) module"/>
    <property type="match status" value="1"/>
</dbReference>
<organism evidence="2 3">
    <name type="scientific">Candidatus Magnetaquiglobus chichijimensis</name>
    <dbReference type="NCBI Taxonomy" id="3141448"/>
    <lineage>
        <taxon>Bacteria</taxon>
        <taxon>Pseudomonadati</taxon>
        <taxon>Pseudomonadota</taxon>
        <taxon>Magnetococcia</taxon>
        <taxon>Magnetococcales</taxon>
        <taxon>Candidatus Magnetaquicoccaceae</taxon>
        <taxon>Candidatus Magnetaquiglobus</taxon>
    </lineage>
</organism>
<dbReference type="InterPro" id="IPR019480">
    <property type="entry name" value="Dihydroorotate_DH_Fe-S-bd"/>
</dbReference>
<accession>A0ABQ0C5I4</accession>
<dbReference type="SUPFAM" id="SSF63380">
    <property type="entry name" value="Riboflavin synthase domain-like"/>
    <property type="match status" value="1"/>
</dbReference>
<dbReference type="EMBL" id="BAAFGK010000002">
    <property type="protein sequence ID" value="GAB0056152.1"/>
    <property type="molecule type" value="Genomic_DNA"/>
</dbReference>
<evidence type="ECO:0000313" key="3">
    <source>
        <dbReference type="Proteomes" id="UP001628193"/>
    </source>
</evidence>
<dbReference type="PANTHER" id="PTHR43513">
    <property type="entry name" value="DIHYDROOROTATE DEHYDROGENASE B (NAD(+)), ELECTRON TRANSFER SUBUNIT"/>
    <property type="match status" value="1"/>
</dbReference>
<dbReference type="Pfam" id="PF00970">
    <property type="entry name" value="FAD_binding_6"/>
    <property type="match status" value="1"/>
</dbReference>
<keyword evidence="3" id="KW-1185">Reference proteome</keyword>
<dbReference type="PANTHER" id="PTHR43513:SF1">
    <property type="entry name" value="ANAEROBIC SULFITE REDUCTASE SUBUNIT B"/>
    <property type="match status" value="1"/>
</dbReference>
<dbReference type="PIRSF" id="PIRSF006816">
    <property type="entry name" value="Cyc3_hyd_g"/>
    <property type="match status" value="1"/>
</dbReference>
<dbReference type="SUPFAM" id="SSF52343">
    <property type="entry name" value="Ferredoxin reductase-like, C-terminal NADP-linked domain"/>
    <property type="match status" value="1"/>
</dbReference>